<feature type="chain" id="PRO_5011468453" description="DUF6438 domain-containing protein" evidence="1">
    <location>
        <begin position="24"/>
        <end position="164"/>
    </location>
</feature>
<protein>
    <recommendedName>
        <fullName evidence="2">DUF6438 domain-containing protein</fullName>
    </recommendedName>
</protein>
<sequence>MRTMLPLAVAALTLSACATTRTAAPAPAPAAALRITYDTGACFGTCPVYSVTVDTGSGAGEFIGTQHTAATGITRFQAAQAQAQAFADAVAELRKIDGEGIVPGSPRCSTLASDMPSVTVTWQAGSERTVKRVDYGCFDAANKALFARLRAAPGLLPIAALIGK</sequence>
<organism evidence="3 4">
    <name type="scientific">Sphingomonas palmae</name>
    <dbReference type="NCBI Taxonomy" id="1855283"/>
    <lineage>
        <taxon>Bacteria</taxon>
        <taxon>Pseudomonadati</taxon>
        <taxon>Pseudomonadota</taxon>
        <taxon>Alphaproteobacteria</taxon>
        <taxon>Sphingomonadales</taxon>
        <taxon>Sphingomonadaceae</taxon>
        <taxon>Sphingomonas</taxon>
    </lineage>
</organism>
<proteinExistence type="predicted"/>
<keyword evidence="4" id="KW-1185">Reference proteome</keyword>
<feature type="domain" description="DUF6438" evidence="2">
    <location>
        <begin position="34"/>
        <end position="145"/>
    </location>
</feature>
<dbReference type="STRING" id="1855283.SAMN05216382_1862"/>
<evidence type="ECO:0000313" key="3">
    <source>
        <dbReference type="EMBL" id="SEL35549.1"/>
    </source>
</evidence>
<evidence type="ECO:0000313" key="4">
    <source>
        <dbReference type="Proteomes" id="UP000199214"/>
    </source>
</evidence>
<evidence type="ECO:0000259" key="2">
    <source>
        <dbReference type="Pfam" id="PF20033"/>
    </source>
</evidence>
<dbReference type="RefSeq" id="WP_143051842.1">
    <property type="nucleotide sequence ID" value="NZ_FNZZ01000003.1"/>
</dbReference>
<gene>
    <name evidence="3" type="ORF">SAMN05216382_1862</name>
</gene>
<dbReference type="Proteomes" id="UP000199214">
    <property type="component" value="Unassembled WGS sequence"/>
</dbReference>
<dbReference type="AlphaFoldDB" id="A0A1H7PIV5"/>
<dbReference type="EMBL" id="FNZZ01000003">
    <property type="protein sequence ID" value="SEL35549.1"/>
    <property type="molecule type" value="Genomic_DNA"/>
</dbReference>
<keyword evidence="1" id="KW-0732">Signal</keyword>
<name>A0A1H7PIV5_9SPHN</name>
<dbReference type="OrthoDB" id="7172369at2"/>
<dbReference type="InterPro" id="IPR045497">
    <property type="entry name" value="DUF6438"/>
</dbReference>
<feature type="signal peptide" evidence="1">
    <location>
        <begin position="1"/>
        <end position="23"/>
    </location>
</feature>
<dbReference type="Pfam" id="PF20033">
    <property type="entry name" value="DUF6438"/>
    <property type="match status" value="1"/>
</dbReference>
<accession>A0A1H7PIV5</accession>
<dbReference type="PROSITE" id="PS51257">
    <property type="entry name" value="PROKAR_LIPOPROTEIN"/>
    <property type="match status" value="1"/>
</dbReference>
<evidence type="ECO:0000256" key="1">
    <source>
        <dbReference type="SAM" id="SignalP"/>
    </source>
</evidence>
<reference evidence="4" key="1">
    <citation type="submission" date="2016-10" db="EMBL/GenBank/DDBJ databases">
        <authorList>
            <person name="Varghese N."/>
            <person name="Submissions S."/>
        </authorList>
    </citation>
    <scope>NUCLEOTIDE SEQUENCE [LARGE SCALE GENOMIC DNA]</scope>
    <source>
        <strain evidence="4">JS21-1</strain>
    </source>
</reference>